<evidence type="ECO:0000259" key="7">
    <source>
        <dbReference type="Pfam" id="PF01259"/>
    </source>
</evidence>
<comment type="caution">
    <text evidence="8">The sequence shown here is derived from an EMBL/GenBank/DDBJ whole genome shotgun (WGS) entry which is preliminary data.</text>
</comment>
<evidence type="ECO:0000256" key="4">
    <source>
        <dbReference type="ARBA" id="ARBA00022741"/>
    </source>
</evidence>
<keyword evidence="5" id="KW-0658">Purine biosynthesis</keyword>
<dbReference type="EMBL" id="BARS01018275">
    <property type="protein sequence ID" value="GAF92646.1"/>
    <property type="molecule type" value="Genomic_DNA"/>
</dbReference>
<comment type="pathway">
    <text evidence="1">Purine metabolism; IMP biosynthesis via de novo pathway; 5-amino-1-(5-phospho-D-ribosyl)imidazole-4-carboxamide from 5-amino-1-(5-phospho-D-ribosyl)imidazole-4-carboxylate: step 1/2.</text>
</comment>
<dbReference type="AlphaFoldDB" id="X0TZU3"/>
<reference evidence="8" key="1">
    <citation type="journal article" date="2014" name="Front. Microbiol.">
        <title>High frequency of phylogenetically diverse reductive dehalogenase-homologous genes in deep subseafloor sedimentary metagenomes.</title>
        <authorList>
            <person name="Kawai M."/>
            <person name="Futagami T."/>
            <person name="Toyoda A."/>
            <person name="Takaki Y."/>
            <person name="Nishi S."/>
            <person name="Hori S."/>
            <person name="Arai W."/>
            <person name="Tsubouchi T."/>
            <person name="Morono Y."/>
            <person name="Uchiyama I."/>
            <person name="Ito T."/>
            <person name="Fujiyama A."/>
            <person name="Inagaki F."/>
            <person name="Takami H."/>
        </authorList>
    </citation>
    <scope>NUCLEOTIDE SEQUENCE</scope>
    <source>
        <strain evidence="8">Expedition CK06-06</strain>
    </source>
</reference>
<dbReference type="PANTHER" id="PTHR43700">
    <property type="entry name" value="PHOSPHORIBOSYLAMINOIMIDAZOLE-SUCCINOCARBOXAMIDE SYNTHASE"/>
    <property type="match status" value="1"/>
</dbReference>
<accession>X0TZU3</accession>
<keyword evidence="3" id="KW-0436">Ligase</keyword>
<dbReference type="GO" id="GO:0005737">
    <property type="term" value="C:cytoplasm"/>
    <property type="evidence" value="ECO:0007669"/>
    <property type="project" value="TreeGrafter"/>
</dbReference>
<dbReference type="InterPro" id="IPR028923">
    <property type="entry name" value="SAICAR_synt/ADE2_N"/>
</dbReference>
<dbReference type="GO" id="GO:0004639">
    <property type="term" value="F:phosphoribosylaminoimidazolesuccinocarboxamide synthase activity"/>
    <property type="evidence" value="ECO:0007669"/>
    <property type="project" value="UniProtKB-EC"/>
</dbReference>
<evidence type="ECO:0000256" key="2">
    <source>
        <dbReference type="ARBA" id="ARBA00012217"/>
    </source>
</evidence>
<dbReference type="SUPFAM" id="SSF56104">
    <property type="entry name" value="SAICAR synthase-like"/>
    <property type="match status" value="1"/>
</dbReference>
<dbReference type="Pfam" id="PF01259">
    <property type="entry name" value="SAICAR_synt"/>
    <property type="match status" value="1"/>
</dbReference>
<dbReference type="PANTHER" id="PTHR43700:SF1">
    <property type="entry name" value="PHOSPHORIBOSYLAMINOIMIDAZOLE-SUCCINOCARBOXAMIDE SYNTHASE"/>
    <property type="match status" value="1"/>
</dbReference>
<gene>
    <name evidence="8" type="ORF">S01H1_29755</name>
</gene>
<organism evidence="8">
    <name type="scientific">marine sediment metagenome</name>
    <dbReference type="NCBI Taxonomy" id="412755"/>
    <lineage>
        <taxon>unclassified sequences</taxon>
        <taxon>metagenomes</taxon>
        <taxon>ecological metagenomes</taxon>
    </lineage>
</organism>
<name>X0TZU3_9ZZZZ</name>
<keyword evidence="6" id="KW-0067">ATP-binding</keyword>
<evidence type="ECO:0000256" key="1">
    <source>
        <dbReference type="ARBA" id="ARBA00004672"/>
    </source>
</evidence>
<keyword evidence="4" id="KW-0547">Nucleotide-binding</keyword>
<dbReference type="GO" id="GO:0005524">
    <property type="term" value="F:ATP binding"/>
    <property type="evidence" value="ECO:0007669"/>
    <property type="project" value="UniProtKB-KW"/>
</dbReference>
<evidence type="ECO:0000313" key="8">
    <source>
        <dbReference type="EMBL" id="GAF92646.1"/>
    </source>
</evidence>
<dbReference type="UniPathway" id="UPA00074">
    <property type="reaction ID" value="UER00131"/>
</dbReference>
<feature type="domain" description="SAICAR synthetase/ADE2 N-terminal" evidence="7">
    <location>
        <begin position="17"/>
        <end position="79"/>
    </location>
</feature>
<evidence type="ECO:0000256" key="5">
    <source>
        <dbReference type="ARBA" id="ARBA00022755"/>
    </source>
</evidence>
<dbReference type="Gene3D" id="3.30.200.20">
    <property type="entry name" value="Phosphorylase Kinase, domain 1"/>
    <property type="match status" value="1"/>
</dbReference>
<evidence type="ECO:0000256" key="6">
    <source>
        <dbReference type="ARBA" id="ARBA00022840"/>
    </source>
</evidence>
<protein>
    <recommendedName>
        <fullName evidence="2">phosphoribosylaminoimidazolesuccinocarboxamide synthase</fullName>
        <ecNumber evidence="2">6.3.2.6</ecNumber>
    </recommendedName>
</protein>
<evidence type="ECO:0000256" key="3">
    <source>
        <dbReference type="ARBA" id="ARBA00022598"/>
    </source>
</evidence>
<dbReference type="GO" id="GO:0006189">
    <property type="term" value="P:'de novo' IMP biosynthetic process"/>
    <property type="evidence" value="ECO:0007669"/>
    <property type="project" value="UniProtKB-UniPathway"/>
</dbReference>
<proteinExistence type="predicted"/>
<dbReference type="EC" id="6.3.2.6" evidence="2"/>
<sequence length="92" mass="10507">MTAQALKETHFPNLKLINRGKVRDIYEIGDNLLIVATDRMSAFDVVMDDPIPDKGKILTKISLFWFEKTASIIDNHIITADPDEYPEPCKPY</sequence>